<geneLocation type="plasmid" evidence="5 6">
    <name>unnamed1</name>
</geneLocation>
<dbReference type="SMART" id="SM00421">
    <property type="entry name" value="HTH_LUXR"/>
    <property type="match status" value="1"/>
</dbReference>
<dbReference type="RefSeq" id="WP_133197137.1">
    <property type="nucleotide sequence ID" value="NZ_CP038152.1"/>
</dbReference>
<dbReference type="OrthoDB" id="343383at2"/>
<name>A0A4P7DAY0_9BURK</name>
<sequence>MNLTLQDVAWHRSVGQLIECVDRPGFWLALTRHFDEYVNVDSWVALLFSNGRPHVFAESQYEGDGSDPLFNDYVKGLYLLDPFYIANREVLKSGLFRLSDVAPECFDQTDYYKLYFTHNVVSDEVQYNVQLDDSRTLCLSLGRKKRFSPEEIALLDLMRPWVAALMRQRMFFEGVLAEKSAAPQTPQWQGSLEEAMKQRGTPLTARELDVVRLMLSGRSNKEIAYKLAISAETVKVHRRNVYGKLDIKSQSELFSLFLKAQIES</sequence>
<organism evidence="5 6">
    <name type="scientific">Paraburkholderia pallida</name>
    <dbReference type="NCBI Taxonomy" id="2547399"/>
    <lineage>
        <taxon>Bacteria</taxon>
        <taxon>Pseudomonadati</taxon>
        <taxon>Pseudomonadota</taxon>
        <taxon>Betaproteobacteria</taxon>
        <taxon>Burkholderiales</taxon>
        <taxon>Burkholderiaceae</taxon>
        <taxon>Paraburkholderia</taxon>
    </lineage>
</organism>
<keyword evidence="2" id="KW-0238">DNA-binding</keyword>
<evidence type="ECO:0000256" key="1">
    <source>
        <dbReference type="ARBA" id="ARBA00023015"/>
    </source>
</evidence>
<dbReference type="PANTHER" id="PTHR44688:SF16">
    <property type="entry name" value="DNA-BINDING TRANSCRIPTIONAL ACTIVATOR DEVR_DOSR"/>
    <property type="match status" value="1"/>
</dbReference>
<dbReference type="InterPro" id="IPR016032">
    <property type="entry name" value="Sig_transdc_resp-reg_C-effctor"/>
</dbReference>
<evidence type="ECO:0000259" key="4">
    <source>
        <dbReference type="PROSITE" id="PS50043"/>
    </source>
</evidence>
<keyword evidence="6" id="KW-1185">Reference proteome</keyword>
<dbReference type="EMBL" id="CP038152">
    <property type="protein sequence ID" value="QBR04305.1"/>
    <property type="molecule type" value="Genomic_DNA"/>
</dbReference>
<dbReference type="Proteomes" id="UP000295727">
    <property type="component" value="Plasmid unnamed1"/>
</dbReference>
<dbReference type="InterPro" id="IPR036388">
    <property type="entry name" value="WH-like_DNA-bd_sf"/>
</dbReference>
<evidence type="ECO:0000313" key="5">
    <source>
        <dbReference type="EMBL" id="QBR04305.1"/>
    </source>
</evidence>
<gene>
    <name evidence="5" type="ORF">E1956_45150</name>
</gene>
<dbReference type="KEGG" id="ppai:E1956_45150"/>
<dbReference type="PRINTS" id="PR00038">
    <property type="entry name" value="HTHLUXR"/>
</dbReference>
<keyword evidence="5" id="KW-0614">Plasmid</keyword>
<dbReference type="CDD" id="cd06170">
    <property type="entry name" value="LuxR_C_like"/>
    <property type="match status" value="1"/>
</dbReference>
<feature type="domain" description="HTH luxR-type" evidence="4">
    <location>
        <begin position="196"/>
        <end position="261"/>
    </location>
</feature>
<dbReference type="AlphaFoldDB" id="A0A4P7DAY0"/>
<dbReference type="Gene3D" id="1.10.10.10">
    <property type="entry name" value="Winged helix-like DNA-binding domain superfamily/Winged helix DNA-binding domain"/>
    <property type="match status" value="1"/>
</dbReference>
<keyword evidence="1" id="KW-0805">Transcription regulation</keyword>
<evidence type="ECO:0000256" key="3">
    <source>
        <dbReference type="ARBA" id="ARBA00023163"/>
    </source>
</evidence>
<keyword evidence="3" id="KW-0804">Transcription</keyword>
<dbReference type="Pfam" id="PF00196">
    <property type="entry name" value="GerE"/>
    <property type="match status" value="1"/>
</dbReference>
<evidence type="ECO:0000256" key="2">
    <source>
        <dbReference type="ARBA" id="ARBA00023125"/>
    </source>
</evidence>
<evidence type="ECO:0000313" key="6">
    <source>
        <dbReference type="Proteomes" id="UP000295727"/>
    </source>
</evidence>
<protein>
    <submittedName>
        <fullName evidence="5">Response regulator transcription factor</fullName>
    </submittedName>
</protein>
<proteinExistence type="predicted"/>
<dbReference type="SUPFAM" id="SSF46894">
    <property type="entry name" value="C-terminal effector domain of the bipartite response regulators"/>
    <property type="match status" value="1"/>
</dbReference>
<dbReference type="GO" id="GO:0006355">
    <property type="term" value="P:regulation of DNA-templated transcription"/>
    <property type="evidence" value="ECO:0007669"/>
    <property type="project" value="InterPro"/>
</dbReference>
<dbReference type="GO" id="GO:0003677">
    <property type="term" value="F:DNA binding"/>
    <property type="evidence" value="ECO:0007669"/>
    <property type="project" value="UniProtKB-KW"/>
</dbReference>
<dbReference type="PROSITE" id="PS50043">
    <property type="entry name" value="HTH_LUXR_2"/>
    <property type="match status" value="1"/>
</dbReference>
<dbReference type="PROSITE" id="PS00622">
    <property type="entry name" value="HTH_LUXR_1"/>
    <property type="match status" value="1"/>
</dbReference>
<dbReference type="PANTHER" id="PTHR44688">
    <property type="entry name" value="DNA-BINDING TRANSCRIPTIONAL ACTIVATOR DEVR_DOSR"/>
    <property type="match status" value="1"/>
</dbReference>
<dbReference type="InterPro" id="IPR000792">
    <property type="entry name" value="Tscrpt_reg_LuxR_C"/>
</dbReference>
<accession>A0A4P7DAY0</accession>
<reference evidence="5 6" key="1">
    <citation type="submission" date="2019-03" db="EMBL/GenBank/DDBJ databases">
        <title>Paraburkholderia sp. 7MH5, isolated from subtropical forest soil.</title>
        <authorList>
            <person name="Gao Z.-H."/>
            <person name="Qiu L.-H."/>
        </authorList>
    </citation>
    <scope>NUCLEOTIDE SEQUENCE [LARGE SCALE GENOMIC DNA]</scope>
    <source>
        <strain evidence="5 6">7MH5</strain>
        <plasmid evidence="5 6">unnamed1</plasmid>
    </source>
</reference>